<evidence type="ECO:0000256" key="1">
    <source>
        <dbReference type="ARBA" id="ARBA00005417"/>
    </source>
</evidence>
<accession>A0A1B1CJ52</accession>
<keyword evidence="2" id="KW-0813">Transport</keyword>
<dbReference type="GO" id="GO:0005524">
    <property type="term" value="F:ATP binding"/>
    <property type="evidence" value="ECO:0007669"/>
    <property type="project" value="UniProtKB-KW"/>
</dbReference>
<organism evidence="7 8">
    <name type="scientific">Rhizobium leguminosarum</name>
    <dbReference type="NCBI Taxonomy" id="384"/>
    <lineage>
        <taxon>Bacteria</taxon>
        <taxon>Pseudomonadati</taxon>
        <taxon>Pseudomonadota</taxon>
        <taxon>Alphaproteobacteria</taxon>
        <taxon>Hyphomicrobiales</taxon>
        <taxon>Rhizobiaceae</taxon>
        <taxon>Rhizobium/Agrobacterium group</taxon>
        <taxon>Rhizobium</taxon>
    </lineage>
</organism>
<keyword evidence="7" id="KW-0614">Plasmid</keyword>
<evidence type="ECO:0000256" key="3">
    <source>
        <dbReference type="ARBA" id="ARBA00022458"/>
    </source>
</evidence>
<evidence type="ECO:0000256" key="4">
    <source>
        <dbReference type="ARBA" id="ARBA00022741"/>
    </source>
</evidence>
<dbReference type="Pfam" id="PF00005">
    <property type="entry name" value="ABC_tran"/>
    <property type="match status" value="1"/>
</dbReference>
<dbReference type="InterPro" id="IPR050763">
    <property type="entry name" value="ABC_transporter_ATP-binding"/>
</dbReference>
<keyword evidence="5" id="KW-0067">ATP-binding</keyword>
<evidence type="ECO:0000256" key="2">
    <source>
        <dbReference type="ARBA" id="ARBA00022448"/>
    </source>
</evidence>
<evidence type="ECO:0000313" key="8">
    <source>
        <dbReference type="Proteomes" id="UP000092691"/>
    </source>
</evidence>
<dbReference type="InterPro" id="IPR003439">
    <property type="entry name" value="ABC_transporter-like_ATP-bd"/>
</dbReference>
<reference evidence="7 8" key="1">
    <citation type="submission" date="2016-06" db="EMBL/GenBank/DDBJ databases">
        <title>Microsymbionts genomes from the relict species Vavilovia formosa.</title>
        <authorList>
            <person name="Chirak E."/>
            <person name="Kimeklis A."/>
            <person name="Andronov E."/>
        </authorList>
    </citation>
    <scope>NUCLEOTIDE SEQUENCE [LARGE SCALE GENOMIC DNA]</scope>
    <source>
        <strain evidence="7 8">Vaf10</strain>
        <plasmid evidence="8">Plasmid unnamed1</plasmid>
    </source>
</reference>
<evidence type="ECO:0000313" key="7">
    <source>
        <dbReference type="EMBL" id="ANP89699.1"/>
    </source>
</evidence>
<dbReference type="InterPro" id="IPR027417">
    <property type="entry name" value="P-loop_NTPase"/>
</dbReference>
<dbReference type="OrthoDB" id="9778547at2"/>
<dbReference type="RefSeq" id="WP_065283307.1">
    <property type="nucleotide sequence ID" value="NZ_CP016287.1"/>
</dbReference>
<proteinExistence type="inferred from homology"/>
<comment type="similarity">
    <text evidence="1">Belongs to the ABC transporter superfamily.</text>
</comment>
<evidence type="ECO:0000259" key="6">
    <source>
        <dbReference type="Pfam" id="PF00005"/>
    </source>
</evidence>
<feature type="domain" description="ABC transporter" evidence="6">
    <location>
        <begin position="20"/>
        <end position="70"/>
    </location>
</feature>
<dbReference type="PANTHER" id="PTHR42711:SF5">
    <property type="entry name" value="ABC TRANSPORTER ATP-BINDING PROTEIN NATA"/>
    <property type="match status" value="1"/>
</dbReference>
<dbReference type="AlphaFoldDB" id="A0A1B1CJ52"/>
<dbReference type="SUPFAM" id="SSF52540">
    <property type="entry name" value="P-loop containing nucleoside triphosphate hydrolases"/>
    <property type="match status" value="1"/>
</dbReference>
<keyword evidence="4" id="KW-0547">Nucleotide-binding</keyword>
<geneLocation type="plasmid" evidence="7 8">
    <name>unnamed1</name>
</geneLocation>
<sequence length="86" mass="9252">MIPAITIDRLSKRYDGYEALKSISLAVEQGSVFGFLGHNGAGKTTTLNILTTLLKPSSGQAFVSGIDVVANPIGARRHIGLHWWLC</sequence>
<dbReference type="EMBL" id="CP016287">
    <property type="protein sequence ID" value="ANP89699.1"/>
    <property type="molecule type" value="Genomic_DNA"/>
</dbReference>
<gene>
    <name evidence="7" type="ORF">BA011_28615</name>
</gene>
<dbReference type="Proteomes" id="UP000092691">
    <property type="component" value="Plasmid unnamed1"/>
</dbReference>
<dbReference type="GO" id="GO:0016887">
    <property type="term" value="F:ATP hydrolysis activity"/>
    <property type="evidence" value="ECO:0007669"/>
    <property type="project" value="InterPro"/>
</dbReference>
<protein>
    <recommendedName>
        <fullName evidence="6">ABC transporter domain-containing protein</fullName>
    </recommendedName>
</protein>
<dbReference type="Gene3D" id="3.40.50.300">
    <property type="entry name" value="P-loop containing nucleotide triphosphate hydrolases"/>
    <property type="match status" value="1"/>
</dbReference>
<dbReference type="PANTHER" id="PTHR42711">
    <property type="entry name" value="ABC TRANSPORTER ATP-BINDING PROTEIN"/>
    <property type="match status" value="1"/>
</dbReference>
<evidence type="ECO:0000256" key="5">
    <source>
        <dbReference type="ARBA" id="ARBA00022840"/>
    </source>
</evidence>
<keyword evidence="3" id="KW-0536">Nodulation</keyword>
<name>A0A1B1CJ52_RHILE</name>